<comment type="caution">
    <text evidence="1">The sequence shown here is derived from an EMBL/GenBank/DDBJ whole genome shotgun (WGS) entry which is preliminary data.</text>
</comment>
<gene>
    <name evidence="1" type="ORF">J2T15_002923</name>
</gene>
<evidence type="ECO:0000313" key="2">
    <source>
        <dbReference type="Proteomes" id="UP001229346"/>
    </source>
</evidence>
<name>A0ABT9U1H5_PAEHA</name>
<keyword evidence="2" id="KW-1185">Reference proteome</keyword>
<dbReference type="EMBL" id="JAUSSU010000005">
    <property type="protein sequence ID" value="MDQ0113482.1"/>
    <property type="molecule type" value="Genomic_DNA"/>
</dbReference>
<dbReference type="Pfam" id="PF13416">
    <property type="entry name" value="SBP_bac_8"/>
    <property type="match status" value="1"/>
</dbReference>
<dbReference type="PROSITE" id="PS51257">
    <property type="entry name" value="PROKAR_LIPOPROTEIN"/>
    <property type="match status" value="1"/>
</dbReference>
<dbReference type="SUPFAM" id="SSF53850">
    <property type="entry name" value="Periplasmic binding protein-like II"/>
    <property type="match status" value="1"/>
</dbReference>
<dbReference type="InterPro" id="IPR006059">
    <property type="entry name" value="SBP"/>
</dbReference>
<dbReference type="InterPro" id="IPR050490">
    <property type="entry name" value="Bact_solute-bd_prot1"/>
</dbReference>
<reference evidence="1 2" key="1">
    <citation type="submission" date="2023-07" db="EMBL/GenBank/DDBJ databases">
        <title>Sorghum-associated microbial communities from plants grown in Nebraska, USA.</title>
        <authorList>
            <person name="Schachtman D."/>
        </authorList>
    </citation>
    <scope>NUCLEOTIDE SEQUENCE [LARGE SCALE GENOMIC DNA]</scope>
    <source>
        <strain evidence="1 2">CC482</strain>
    </source>
</reference>
<dbReference type="PANTHER" id="PTHR43649:SF12">
    <property type="entry name" value="DIACETYLCHITOBIOSE BINDING PROTEIN DASA"/>
    <property type="match status" value="1"/>
</dbReference>
<dbReference type="RefSeq" id="WP_307204684.1">
    <property type="nucleotide sequence ID" value="NZ_JAUSSU010000005.1"/>
</dbReference>
<organism evidence="1 2">
    <name type="scientific">Paenibacillus harenae</name>
    <dbReference type="NCBI Taxonomy" id="306543"/>
    <lineage>
        <taxon>Bacteria</taxon>
        <taxon>Bacillati</taxon>
        <taxon>Bacillota</taxon>
        <taxon>Bacilli</taxon>
        <taxon>Bacillales</taxon>
        <taxon>Paenibacillaceae</taxon>
        <taxon>Paenibacillus</taxon>
    </lineage>
</organism>
<dbReference type="Gene3D" id="3.40.190.10">
    <property type="entry name" value="Periplasmic binding protein-like II"/>
    <property type="match status" value="1"/>
</dbReference>
<proteinExistence type="predicted"/>
<dbReference type="Proteomes" id="UP001229346">
    <property type="component" value="Unassembled WGS sequence"/>
</dbReference>
<protein>
    <submittedName>
        <fullName evidence="1">ABC-type glycerol-3-phosphate transport system substrate-binding protein</fullName>
    </submittedName>
</protein>
<dbReference type="PANTHER" id="PTHR43649">
    <property type="entry name" value="ARABINOSE-BINDING PROTEIN-RELATED"/>
    <property type="match status" value="1"/>
</dbReference>
<evidence type="ECO:0000313" key="1">
    <source>
        <dbReference type="EMBL" id="MDQ0113482.1"/>
    </source>
</evidence>
<sequence>MKKILIVTIIAFILIGCQRVSKQEAVTLTINFPSSDLFYSRVGFAFEQKFPHIKIEVIEQKSGEQTVPNTDIIFMNNVRGYKDLLETNTLSPITGYIKQEEELFSSVSHVVTDSLTTESGDLFGLSPSFISSGLYYNKNLFEKYKIPFPHNQMSWSEIYELAMQFPNYDEEQNRLYGFTSNYYKEVPINLILRMGETEGRNYVDPQTHDIHINSAEWRNIGRVVLDAISKQTVFNESEEMLGEYGEAPVIRGQSAMQIASYSTAINFTLYEQQHGSEAARNWGVVTVPVDPLNPEYSDYYSLSEIYGINTKASNREAAWEFIKFIVTDKQYYEFNMENLSQFGIPANQSFMPKFTDKDLSPLYSLKPQQVSNNPYEKVNREIINAFKTAAQSVLDDYLDGGLTIEETFVTIEQEGQAAVDVTKQKLGLD</sequence>
<accession>A0ABT9U1H5</accession>